<dbReference type="AlphaFoldDB" id="A0A1W2TJ09"/>
<evidence type="ECO:0000313" key="1">
    <source>
        <dbReference type="EMBL" id="GAP88185.1"/>
    </source>
</evidence>
<dbReference type="STRING" id="77044.A0A1W2TJ09"/>
<protein>
    <submittedName>
        <fullName evidence="1">Putative CAMK CAMKL KIN4 protein kinase</fullName>
    </submittedName>
</protein>
<keyword evidence="1" id="KW-0418">Kinase</keyword>
<dbReference type="EMBL" id="DF977460">
    <property type="protein sequence ID" value="GAP88185.1"/>
    <property type="molecule type" value="Genomic_DNA"/>
</dbReference>
<gene>
    <name evidence="1" type="ORF">SAMD00023353_1500370</name>
</gene>
<keyword evidence="1" id="KW-0808">Transferase</keyword>
<dbReference type="GO" id="GO:0016301">
    <property type="term" value="F:kinase activity"/>
    <property type="evidence" value="ECO:0007669"/>
    <property type="project" value="UniProtKB-KW"/>
</dbReference>
<dbReference type="OrthoDB" id="19923at2759"/>
<dbReference type="OMA" id="QETERCI"/>
<proteinExistence type="predicted"/>
<name>A0A1W2TJ09_ROSNE</name>
<evidence type="ECO:0000313" key="2">
    <source>
        <dbReference type="Proteomes" id="UP000054516"/>
    </source>
</evidence>
<sequence length="425" mass="46803">MDPLSIAASVTGLLAFGGKVVSNLLSIADRAGDAPNLARSLLQEVSDISAILDQLDGFIQGRVTVSPDRGSMIPFKHVVASFSGCVMTYSDLQQQLDEMGLGDENGGMGIFDRLAWVRKETAFEAIVQRLQNHKASMTLMLTILQCQASQETERCILQLHQAVKETLRANQLLAERMNFLEQHGTMYPNPGTSREMQYSKSLAGNASVLEDDRVSFRSTMSRFSVRSFSSIISRTYQSFRPAFELDLETSRVYRGTARHARFSTTSMTSSALYSTALSLLSGLSWAQVSEVSVFALPVFSSDLSNSEYYPWSTSEEHIAQNLGNMQPGRAYELPKPGKLNRDISGEPQPKLLHEETPLSDVGALIQKMMMPGITTTVASELYTRLPSIANNDDVEIGIPSPTTNEGHIWEPGIRTPSLIGHLLWV</sequence>
<dbReference type="Proteomes" id="UP000054516">
    <property type="component" value="Unassembled WGS sequence"/>
</dbReference>
<organism evidence="1">
    <name type="scientific">Rosellinia necatrix</name>
    <name type="common">White root-rot fungus</name>
    <dbReference type="NCBI Taxonomy" id="77044"/>
    <lineage>
        <taxon>Eukaryota</taxon>
        <taxon>Fungi</taxon>
        <taxon>Dikarya</taxon>
        <taxon>Ascomycota</taxon>
        <taxon>Pezizomycotina</taxon>
        <taxon>Sordariomycetes</taxon>
        <taxon>Xylariomycetidae</taxon>
        <taxon>Xylariales</taxon>
        <taxon>Xylariaceae</taxon>
        <taxon>Rosellinia</taxon>
    </lineage>
</organism>
<reference evidence="1" key="1">
    <citation type="submission" date="2016-03" db="EMBL/GenBank/DDBJ databases">
        <title>Draft genome sequence of Rosellinia necatrix.</title>
        <authorList>
            <person name="Kanematsu S."/>
        </authorList>
    </citation>
    <scope>NUCLEOTIDE SEQUENCE [LARGE SCALE GENOMIC DNA]</scope>
    <source>
        <strain evidence="1">W97</strain>
    </source>
</reference>
<accession>A0A1W2TJ09</accession>
<keyword evidence="2" id="KW-1185">Reference proteome</keyword>